<dbReference type="GO" id="GO:0006260">
    <property type="term" value="P:DNA replication"/>
    <property type="evidence" value="ECO:0007669"/>
    <property type="project" value="InterPro"/>
</dbReference>
<dbReference type="InterPro" id="IPR010997">
    <property type="entry name" value="HRDC-like_sf"/>
</dbReference>
<dbReference type="InterPro" id="IPR002121">
    <property type="entry name" value="HRDC_dom"/>
</dbReference>
<feature type="domain" description="Helicase ATP-binding" evidence="16">
    <location>
        <begin position="29"/>
        <end position="201"/>
    </location>
</feature>
<evidence type="ECO:0000259" key="15">
    <source>
        <dbReference type="PROSITE" id="PS50967"/>
    </source>
</evidence>
<dbReference type="InterPro" id="IPR036390">
    <property type="entry name" value="WH_DNA-bd_sf"/>
</dbReference>
<dbReference type="InterPro" id="IPR018982">
    <property type="entry name" value="RQC_domain"/>
</dbReference>
<evidence type="ECO:0000256" key="14">
    <source>
        <dbReference type="ARBA" id="ARBA00044550"/>
    </source>
</evidence>
<evidence type="ECO:0000256" key="2">
    <source>
        <dbReference type="ARBA" id="ARBA00001947"/>
    </source>
</evidence>
<dbReference type="GO" id="GO:0046872">
    <property type="term" value="F:metal ion binding"/>
    <property type="evidence" value="ECO:0007669"/>
    <property type="project" value="UniProtKB-KW"/>
</dbReference>
<dbReference type="GO" id="GO:0006281">
    <property type="term" value="P:DNA repair"/>
    <property type="evidence" value="ECO:0007669"/>
    <property type="project" value="InterPro"/>
</dbReference>
<dbReference type="EC" id="5.6.2.4" evidence="12"/>
<dbReference type="GO" id="GO:0043590">
    <property type="term" value="C:bacterial nucleoid"/>
    <property type="evidence" value="ECO:0007669"/>
    <property type="project" value="TreeGrafter"/>
</dbReference>
<dbReference type="PROSITE" id="PS51192">
    <property type="entry name" value="HELICASE_ATP_BIND_1"/>
    <property type="match status" value="1"/>
</dbReference>
<dbReference type="Pfam" id="PF00270">
    <property type="entry name" value="DEAD"/>
    <property type="match status" value="1"/>
</dbReference>
<keyword evidence="6" id="KW-0378">Hydrolase</keyword>
<evidence type="ECO:0000313" key="18">
    <source>
        <dbReference type="EMBL" id="TDY64732.1"/>
    </source>
</evidence>
<keyword evidence="8" id="KW-0067">ATP-binding</keyword>
<evidence type="ECO:0000256" key="4">
    <source>
        <dbReference type="ARBA" id="ARBA00022723"/>
    </source>
</evidence>
<evidence type="ECO:0000256" key="9">
    <source>
        <dbReference type="ARBA" id="ARBA00023125"/>
    </source>
</evidence>
<evidence type="ECO:0000256" key="6">
    <source>
        <dbReference type="ARBA" id="ARBA00022801"/>
    </source>
</evidence>
<proteinExistence type="inferred from homology"/>
<dbReference type="SMART" id="SM00341">
    <property type="entry name" value="HRDC"/>
    <property type="match status" value="1"/>
</dbReference>
<dbReference type="Pfam" id="PF16124">
    <property type="entry name" value="RecQ_Zn_bind"/>
    <property type="match status" value="1"/>
</dbReference>
<dbReference type="SUPFAM" id="SSF52540">
    <property type="entry name" value="P-loop containing nucleoside triphosphate hydrolases"/>
    <property type="match status" value="1"/>
</dbReference>
<evidence type="ECO:0000256" key="13">
    <source>
        <dbReference type="ARBA" id="ARBA00044535"/>
    </source>
</evidence>
<dbReference type="Proteomes" id="UP000294824">
    <property type="component" value="Unassembled WGS sequence"/>
</dbReference>
<dbReference type="Pfam" id="PF21220">
    <property type="entry name" value="RecQ-1-like_HTH"/>
    <property type="match status" value="1"/>
</dbReference>
<dbReference type="InterPro" id="IPR032284">
    <property type="entry name" value="RecQ_Zn-bd"/>
</dbReference>
<dbReference type="InterPro" id="IPR011545">
    <property type="entry name" value="DEAD/DEAH_box_helicase_dom"/>
</dbReference>
<evidence type="ECO:0000256" key="7">
    <source>
        <dbReference type="ARBA" id="ARBA00022806"/>
    </source>
</evidence>
<dbReference type="Pfam" id="PF00570">
    <property type="entry name" value="HRDC"/>
    <property type="match status" value="1"/>
</dbReference>
<dbReference type="Pfam" id="PF09382">
    <property type="entry name" value="RQC"/>
    <property type="match status" value="1"/>
</dbReference>
<gene>
    <name evidence="18" type="ORF">DFQ06_1654</name>
</gene>
<evidence type="ECO:0000256" key="5">
    <source>
        <dbReference type="ARBA" id="ARBA00022741"/>
    </source>
</evidence>
<dbReference type="Gene3D" id="3.40.50.300">
    <property type="entry name" value="P-loop containing nucleotide triphosphate hydrolases"/>
    <property type="match status" value="2"/>
</dbReference>
<keyword evidence="7 18" id="KW-0347">Helicase</keyword>
<dbReference type="RefSeq" id="WP_133967014.1">
    <property type="nucleotide sequence ID" value="NZ_SORL01000007.1"/>
</dbReference>
<evidence type="ECO:0000256" key="10">
    <source>
        <dbReference type="ARBA" id="ARBA00023235"/>
    </source>
</evidence>
<evidence type="ECO:0000259" key="16">
    <source>
        <dbReference type="PROSITE" id="PS51192"/>
    </source>
</evidence>
<dbReference type="InterPro" id="IPR027417">
    <property type="entry name" value="P-loop_NTPase"/>
</dbReference>
<name>A0A4R8MK24_9FLAO</name>
<dbReference type="InterPro" id="IPR036388">
    <property type="entry name" value="WH-like_DNA-bd_sf"/>
</dbReference>
<dbReference type="InterPro" id="IPR044876">
    <property type="entry name" value="HRDC_dom_sf"/>
</dbReference>
<dbReference type="GO" id="GO:0005737">
    <property type="term" value="C:cytoplasm"/>
    <property type="evidence" value="ECO:0007669"/>
    <property type="project" value="TreeGrafter"/>
</dbReference>
<dbReference type="GO" id="GO:0005524">
    <property type="term" value="F:ATP binding"/>
    <property type="evidence" value="ECO:0007669"/>
    <property type="project" value="UniProtKB-KW"/>
</dbReference>
<evidence type="ECO:0000259" key="17">
    <source>
        <dbReference type="PROSITE" id="PS51194"/>
    </source>
</evidence>
<accession>A0A4R8MK24</accession>
<evidence type="ECO:0000256" key="3">
    <source>
        <dbReference type="ARBA" id="ARBA00005446"/>
    </source>
</evidence>
<dbReference type="PANTHER" id="PTHR13710">
    <property type="entry name" value="DNA HELICASE RECQ FAMILY MEMBER"/>
    <property type="match status" value="1"/>
</dbReference>
<comment type="cofactor">
    <cofactor evidence="1">
        <name>Mg(2+)</name>
        <dbReference type="ChEBI" id="CHEBI:18420"/>
    </cofactor>
</comment>
<dbReference type="Gene3D" id="1.10.10.10">
    <property type="entry name" value="Winged helix-like DNA-binding domain superfamily/Winged helix DNA-binding domain"/>
    <property type="match status" value="1"/>
</dbReference>
<dbReference type="GO" id="GO:0043138">
    <property type="term" value="F:3'-5' DNA helicase activity"/>
    <property type="evidence" value="ECO:0007669"/>
    <property type="project" value="UniProtKB-EC"/>
</dbReference>
<dbReference type="NCBIfam" id="TIGR00614">
    <property type="entry name" value="recQ_fam"/>
    <property type="match status" value="1"/>
</dbReference>
<dbReference type="SMART" id="SM00490">
    <property type="entry name" value="HELICc"/>
    <property type="match status" value="1"/>
</dbReference>
<dbReference type="SMART" id="SM00956">
    <property type="entry name" value="RQC"/>
    <property type="match status" value="1"/>
</dbReference>
<dbReference type="InterPro" id="IPR014001">
    <property type="entry name" value="Helicase_ATP-bd"/>
</dbReference>
<dbReference type="FunFam" id="3.40.50.300:FF:000156">
    <property type="entry name" value="ATP-dependent DNA helicase recQ"/>
    <property type="match status" value="1"/>
</dbReference>
<comment type="cofactor">
    <cofactor evidence="2">
        <name>Zn(2+)</name>
        <dbReference type="ChEBI" id="CHEBI:29105"/>
    </cofactor>
</comment>
<reference evidence="18 19" key="1">
    <citation type="submission" date="2019-03" db="EMBL/GenBank/DDBJ databases">
        <title>Genomic Encyclopedia of Type Strains, Phase III (KMG-III): the genomes of soil and plant-associated and newly described type strains.</title>
        <authorList>
            <person name="Whitman W."/>
        </authorList>
    </citation>
    <scope>NUCLEOTIDE SEQUENCE [LARGE SCALE GENOMIC DNA]</scope>
    <source>
        <strain evidence="18 19">CECT 8301</strain>
    </source>
</reference>
<evidence type="ECO:0000256" key="11">
    <source>
        <dbReference type="ARBA" id="ARBA00034617"/>
    </source>
</evidence>
<dbReference type="SMART" id="SM00487">
    <property type="entry name" value="DEXDc"/>
    <property type="match status" value="1"/>
</dbReference>
<evidence type="ECO:0000256" key="1">
    <source>
        <dbReference type="ARBA" id="ARBA00001946"/>
    </source>
</evidence>
<dbReference type="GO" id="GO:0003677">
    <property type="term" value="F:DNA binding"/>
    <property type="evidence" value="ECO:0007669"/>
    <property type="project" value="UniProtKB-KW"/>
</dbReference>
<evidence type="ECO:0000313" key="19">
    <source>
        <dbReference type="Proteomes" id="UP000294824"/>
    </source>
</evidence>
<dbReference type="PANTHER" id="PTHR13710:SF105">
    <property type="entry name" value="ATP-DEPENDENT DNA HELICASE Q1"/>
    <property type="match status" value="1"/>
</dbReference>
<keyword evidence="5" id="KW-0547">Nucleotide-binding</keyword>
<feature type="domain" description="HRDC" evidence="15">
    <location>
        <begin position="537"/>
        <end position="617"/>
    </location>
</feature>
<dbReference type="PROSITE" id="PS51194">
    <property type="entry name" value="HELICASE_CTER"/>
    <property type="match status" value="1"/>
</dbReference>
<dbReference type="GO" id="GO:0030894">
    <property type="term" value="C:replisome"/>
    <property type="evidence" value="ECO:0007669"/>
    <property type="project" value="TreeGrafter"/>
</dbReference>
<dbReference type="Pfam" id="PF00271">
    <property type="entry name" value="Helicase_C"/>
    <property type="match status" value="1"/>
</dbReference>
<protein>
    <recommendedName>
        <fullName evidence="13">ATP-dependent DNA helicase RecQ</fullName>
        <ecNumber evidence="12">5.6.2.4</ecNumber>
    </recommendedName>
    <alternativeName>
        <fullName evidence="14">DNA 3'-5' helicase RecQ</fullName>
    </alternativeName>
</protein>
<comment type="catalytic activity">
    <reaction evidence="11">
        <text>Couples ATP hydrolysis with the unwinding of duplex DNA by translocating in the 3'-5' direction.</text>
        <dbReference type="EC" id="5.6.2.4"/>
    </reaction>
</comment>
<feature type="domain" description="Helicase C-terminal" evidence="17">
    <location>
        <begin position="222"/>
        <end position="379"/>
    </location>
</feature>
<evidence type="ECO:0000256" key="12">
    <source>
        <dbReference type="ARBA" id="ARBA00034808"/>
    </source>
</evidence>
<keyword evidence="19" id="KW-1185">Reference proteome</keyword>
<dbReference type="Gene3D" id="1.10.150.80">
    <property type="entry name" value="HRDC domain"/>
    <property type="match status" value="1"/>
</dbReference>
<dbReference type="EMBL" id="SORL01000007">
    <property type="protein sequence ID" value="TDY64732.1"/>
    <property type="molecule type" value="Genomic_DNA"/>
</dbReference>
<keyword evidence="10" id="KW-0413">Isomerase</keyword>
<dbReference type="SUPFAM" id="SSF46785">
    <property type="entry name" value="Winged helix' DNA-binding domain"/>
    <property type="match status" value="1"/>
</dbReference>
<evidence type="ECO:0000256" key="8">
    <source>
        <dbReference type="ARBA" id="ARBA00022840"/>
    </source>
</evidence>
<keyword evidence="4" id="KW-0479">Metal-binding</keyword>
<dbReference type="InterPro" id="IPR048671">
    <property type="entry name" value="RecQ-1-like_HTH"/>
</dbReference>
<dbReference type="GO" id="GO:0009378">
    <property type="term" value="F:four-way junction helicase activity"/>
    <property type="evidence" value="ECO:0007669"/>
    <property type="project" value="TreeGrafter"/>
</dbReference>
<dbReference type="InterPro" id="IPR004589">
    <property type="entry name" value="DNA_helicase_ATP-dep_RecQ"/>
</dbReference>
<organism evidence="18 19">
    <name type="scientific">Algibacter lectus</name>
    <dbReference type="NCBI Taxonomy" id="221126"/>
    <lineage>
        <taxon>Bacteria</taxon>
        <taxon>Pseudomonadati</taxon>
        <taxon>Bacteroidota</taxon>
        <taxon>Flavobacteriia</taxon>
        <taxon>Flavobacteriales</taxon>
        <taxon>Flavobacteriaceae</taxon>
        <taxon>Algibacter</taxon>
    </lineage>
</organism>
<dbReference type="AlphaFoldDB" id="A0A4R8MK24"/>
<keyword evidence="9" id="KW-0238">DNA-binding</keyword>
<comment type="caution">
    <text evidence="18">The sequence shown here is derived from an EMBL/GenBank/DDBJ whole genome shotgun (WGS) entry which is preliminary data.</text>
</comment>
<dbReference type="GO" id="GO:0006310">
    <property type="term" value="P:DNA recombination"/>
    <property type="evidence" value="ECO:0007669"/>
    <property type="project" value="InterPro"/>
</dbReference>
<comment type="similarity">
    <text evidence="3">Belongs to the helicase family. RecQ subfamily.</text>
</comment>
<dbReference type="Gene3D" id="1.10.10.1390">
    <property type="entry name" value="ATP-dependent DNA helicase RecQ"/>
    <property type="match status" value="1"/>
</dbReference>
<dbReference type="SUPFAM" id="SSF47819">
    <property type="entry name" value="HRDC-like"/>
    <property type="match status" value="1"/>
</dbReference>
<dbReference type="CDD" id="cd17920">
    <property type="entry name" value="DEXHc_RecQ"/>
    <property type="match status" value="1"/>
</dbReference>
<dbReference type="InterPro" id="IPR001650">
    <property type="entry name" value="Helicase_C-like"/>
</dbReference>
<sequence>MLTVKKEIHSALKKYFGFNQFKGLQEDVVTSIISGNHTFVIMPTGGGKSLCYQLPALMQEGTAIVVSPLIALMKNQVDAIRGISNEEGVAHVLNSSLNKTEVKRVKEDIVNGVTKLLYVAPESLTKEENVEFLRTVKISFMAVDEAHCISEWGHDFRPEYRNLRHIIGRIGDNIPIIGLTATATPKVQEDIIKNLGISGATTFKASFNRPNLYYEVRSKTKNVDADIIRFVKQNDGKSGIIYCLSRKRVEELAQVLQVNGINALPYHAGLDAKTRSSHQDKFLMEDCDVIVATIAFGMGIDKPDVRFVIHHDIPKSIESYYQETGRAGRDGGEGHCLAYYAYKDIEKLEKFMSGKPVAEQEIGHALLQEVVAFAETSISRRKFILHYFGEEFDTETGEGGDMDDNVRHPKKKVEAKDEVKILLETISKTNEKYKSKDLVNVIIGKENALINSHKTNEQDFFGKGKARDNKYWMALLRQVLVSGFLKKDIETYGVIKLKDAGRDFIANPESFMMTEDHIFDGAQEDGSVVTAAKGANAVADATLMRMLKDLRKKNAKKLGVPPFVVFQDPSLEDMALKYPVTIVELGNVHGVGDGKAKKYGKDFVALIAQYVEDNDITRPDDLVVKSTGSNSANKLYIIQNVDRKLPLDDIASSKGMSMSDFIKEMEAIVYSGTKLNITYWVDDILDEDQQEEIHDYFMESNTDSISDAIEEFDGDYDDEELRLYRIKFISEVAN</sequence>
<dbReference type="GO" id="GO:0016787">
    <property type="term" value="F:hydrolase activity"/>
    <property type="evidence" value="ECO:0007669"/>
    <property type="project" value="UniProtKB-KW"/>
</dbReference>
<dbReference type="PROSITE" id="PS50967">
    <property type="entry name" value="HRDC"/>
    <property type="match status" value="1"/>
</dbReference>
<dbReference type="FunFam" id="3.40.50.300:FF:001051">
    <property type="entry name" value="ATP-dependent DNA helicase RecQ"/>
    <property type="match status" value="1"/>
</dbReference>
<dbReference type="CDD" id="cd18794">
    <property type="entry name" value="SF2_C_RecQ"/>
    <property type="match status" value="1"/>
</dbReference>